<dbReference type="OrthoDB" id="9816309at2"/>
<dbReference type="InterPro" id="IPR000673">
    <property type="entry name" value="Sig_transdc_resp-reg_Me-estase"/>
</dbReference>
<comment type="caution">
    <text evidence="13">The sequence shown here is derived from an EMBL/GenBank/DDBJ whole genome shotgun (WGS) entry which is preliminary data.</text>
</comment>
<keyword evidence="3" id="KW-0489">Methyltransferase</keyword>
<dbReference type="CDD" id="cd00130">
    <property type="entry name" value="PAS"/>
    <property type="match status" value="2"/>
</dbReference>
<evidence type="ECO:0000313" key="13">
    <source>
        <dbReference type="EMBL" id="RXK83751.1"/>
    </source>
</evidence>
<dbReference type="Gene3D" id="1.10.287.130">
    <property type="match status" value="1"/>
</dbReference>
<dbReference type="SUPFAM" id="SSF53335">
    <property type="entry name" value="S-adenosyl-L-methionine-dependent methyltransferases"/>
    <property type="match status" value="1"/>
</dbReference>
<dbReference type="InterPro" id="IPR003661">
    <property type="entry name" value="HisK_dim/P_dom"/>
</dbReference>
<dbReference type="Pfam" id="PF00512">
    <property type="entry name" value="HisKA"/>
    <property type="match status" value="1"/>
</dbReference>
<dbReference type="InterPro" id="IPR022641">
    <property type="entry name" value="CheR_N"/>
</dbReference>
<dbReference type="InterPro" id="IPR022642">
    <property type="entry name" value="CheR_C"/>
</dbReference>
<dbReference type="Pfam" id="PF02518">
    <property type="entry name" value="HATPase_c"/>
    <property type="match status" value="1"/>
</dbReference>
<dbReference type="GO" id="GO:0008983">
    <property type="term" value="F:protein-glutamate O-methyltransferase activity"/>
    <property type="evidence" value="ECO:0007669"/>
    <property type="project" value="UniProtKB-EC"/>
</dbReference>
<feature type="coiled-coil region" evidence="7">
    <location>
        <begin position="656"/>
        <end position="711"/>
    </location>
</feature>
<feature type="active site" evidence="6">
    <location>
        <position position="16"/>
    </location>
</feature>
<dbReference type="InterPro" id="IPR003594">
    <property type="entry name" value="HATPase_dom"/>
</dbReference>
<evidence type="ECO:0000259" key="12">
    <source>
        <dbReference type="PROSITE" id="PS50123"/>
    </source>
</evidence>
<dbReference type="InterPro" id="IPR005467">
    <property type="entry name" value="His_kinase_dom"/>
</dbReference>
<dbReference type="InterPro" id="IPR036804">
    <property type="entry name" value="CheR_N_sf"/>
</dbReference>
<accession>A0A4Q1D7M1</accession>
<comment type="catalytic activity">
    <reaction evidence="2">
        <text>L-glutamyl-[protein] + S-adenosyl-L-methionine = [protein]-L-glutamate 5-O-methyl ester + S-adenosyl-L-homocysteine</text>
        <dbReference type="Rhea" id="RHEA:24452"/>
        <dbReference type="Rhea" id="RHEA-COMP:10208"/>
        <dbReference type="Rhea" id="RHEA-COMP:10311"/>
        <dbReference type="ChEBI" id="CHEBI:29973"/>
        <dbReference type="ChEBI" id="CHEBI:57856"/>
        <dbReference type="ChEBI" id="CHEBI:59789"/>
        <dbReference type="ChEBI" id="CHEBI:82795"/>
        <dbReference type="EC" id="2.1.1.80"/>
    </reaction>
</comment>
<dbReference type="Gene3D" id="3.40.50.150">
    <property type="entry name" value="Vaccinia Virus protein VP39"/>
    <property type="match status" value="1"/>
</dbReference>
<dbReference type="GO" id="GO:0008984">
    <property type="term" value="F:protein-glutamate methylesterase activity"/>
    <property type="evidence" value="ECO:0007669"/>
    <property type="project" value="InterPro"/>
</dbReference>
<dbReference type="RefSeq" id="WP_129004803.1">
    <property type="nucleotide sequence ID" value="NZ_SDHZ01000002.1"/>
</dbReference>
<feature type="domain" description="CheR-type methyltransferase" evidence="12">
    <location>
        <begin position="196"/>
        <end position="473"/>
    </location>
</feature>
<dbReference type="InterPro" id="IPR029063">
    <property type="entry name" value="SAM-dependent_MTases_sf"/>
</dbReference>
<dbReference type="SUPFAM" id="SSF47757">
    <property type="entry name" value="Chemotaxis receptor methyltransferase CheR, N-terminal domain"/>
    <property type="match status" value="1"/>
</dbReference>
<keyword evidence="4" id="KW-0808">Transferase</keyword>
<feature type="active site" evidence="6">
    <location>
        <position position="43"/>
    </location>
</feature>
<dbReference type="SUPFAM" id="SSF47384">
    <property type="entry name" value="Homodimeric domain of signal transducing histidine kinase"/>
    <property type="match status" value="1"/>
</dbReference>
<dbReference type="GO" id="GO:0006935">
    <property type="term" value="P:chemotaxis"/>
    <property type="evidence" value="ECO:0007669"/>
    <property type="project" value="UniProtKB-UniRule"/>
</dbReference>
<dbReference type="Gene3D" id="3.30.450.20">
    <property type="entry name" value="PAS domain"/>
    <property type="match status" value="4"/>
</dbReference>
<dbReference type="GO" id="GO:0005737">
    <property type="term" value="C:cytoplasm"/>
    <property type="evidence" value="ECO:0007669"/>
    <property type="project" value="InterPro"/>
</dbReference>
<dbReference type="CDD" id="cd16434">
    <property type="entry name" value="CheB-CheR_fusion"/>
    <property type="match status" value="1"/>
</dbReference>
<feature type="domain" description="PAC" evidence="10">
    <location>
        <begin position="1061"/>
        <end position="1113"/>
    </location>
</feature>
<dbReference type="Pfam" id="PF13596">
    <property type="entry name" value="PAS_10"/>
    <property type="match status" value="1"/>
</dbReference>
<dbReference type="SUPFAM" id="SSF55785">
    <property type="entry name" value="PYP-like sensor domain (PAS domain)"/>
    <property type="match status" value="3"/>
</dbReference>
<evidence type="ECO:0000259" key="10">
    <source>
        <dbReference type="PROSITE" id="PS50113"/>
    </source>
</evidence>
<dbReference type="CDD" id="cd00082">
    <property type="entry name" value="HisKA"/>
    <property type="match status" value="1"/>
</dbReference>
<dbReference type="InterPro" id="IPR000014">
    <property type="entry name" value="PAS"/>
</dbReference>
<keyword evidence="7" id="KW-0175">Coiled coil</keyword>
<dbReference type="Gene3D" id="3.30.565.10">
    <property type="entry name" value="Histidine kinase-like ATPase, C-terminal domain"/>
    <property type="match status" value="1"/>
</dbReference>
<dbReference type="PANTHER" id="PTHR24422:SF27">
    <property type="entry name" value="PROTEIN-GLUTAMATE O-METHYLTRANSFERASE"/>
    <property type="match status" value="1"/>
</dbReference>
<dbReference type="PANTHER" id="PTHR24422">
    <property type="entry name" value="CHEMOTAXIS PROTEIN METHYLTRANSFERASE"/>
    <property type="match status" value="1"/>
</dbReference>
<feature type="coiled-coil region" evidence="7">
    <location>
        <begin position="956"/>
        <end position="990"/>
    </location>
</feature>
<protein>
    <submittedName>
        <fullName evidence="13">PAS domain S-box protein</fullName>
    </submittedName>
</protein>
<dbReference type="NCBIfam" id="TIGR00229">
    <property type="entry name" value="sensory_box"/>
    <property type="match status" value="2"/>
</dbReference>
<dbReference type="InterPro" id="IPR013655">
    <property type="entry name" value="PAS_fold_3"/>
</dbReference>
<dbReference type="InterPro" id="IPR035909">
    <property type="entry name" value="CheB_C"/>
</dbReference>
<evidence type="ECO:0000256" key="6">
    <source>
        <dbReference type="PROSITE-ProRule" id="PRU00050"/>
    </source>
</evidence>
<dbReference type="SMART" id="SM00388">
    <property type="entry name" value="HisKA"/>
    <property type="match status" value="1"/>
</dbReference>
<reference evidence="13 14" key="1">
    <citation type="submission" date="2019-01" db="EMBL/GenBank/DDBJ databases">
        <title>Filimonas sp. strain TTM-71.</title>
        <authorList>
            <person name="Chen W.-M."/>
        </authorList>
    </citation>
    <scope>NUCLEOTIDE SEQUENCE [LARGE SCALE GENOMIC DNA]</scope>
    <source>
        <strain evidence="13 14">TTM-71</strain>
    </source>
</reference>
<dbReference type="Pfam" id="PF03705">
    <property type="entry name" value="CheR_N"/>
    <property type="match status" value="1"/>
</dbReference>
<dbReference type="Gene3D" id="1.10.155.10">
    <property type="entry name" value="Chemotaxis receptor methyltransferase CheR, N-terminal domain"/>
    <property type="match status" value="1"/>
</dbReference>
<evidence type="ECO:0000259" key="8">
    <source>
        <dbReference type="PROSITE" id="PS50109"/>
    </source>
</evidence>
<dbReference type="InterPro" id="IPR036890">
    <property type="entry name" value="HATPase_C_sf"/>
</dbReference>
<dbReference type="PROSITE" id="PS50109">
    <property type="entry name" value="HIS_KIN"/>
    <property type="match status" value="1"/>
</dbReference>
<dbReference type="GO" id="GO:0032259">
    <property type="term" value="P:methylation"/>
    <property type="evidence" value="ECO:0007669"/>
    <property type="project" value="UniProtKB-KW"/>
</dbReference>
<dbReference type="InterPro" id="IPR000700">
    <property type="entry name" value="PAS-assoc_C"/>
</dbReference>
<evidence type="ECO:0000259" key="11">
    <source>
        <dbReference type="PROSITE" id="PS50122"/>
    </source>
</evidence>
<dbReference type="GO" id="GO:0000155">
    <property type="term" value="F:phosphorelay sensor kinase activity"/>
    <property type="evidence" value="ECO:0007669"/>
    <property type="project" value="InterPro"/>
</dbReference>
<evidence type="ECO:0000256" key="2">
    <source>
        <dbReference type="ARBA" id="ARBA00001541"/>
    </source>
</evidence>
<dbReference type="EMBL" id="SDHZ01000002">
    <property type="protein sequence ID" value="RXK83751.1"/>
    <property type="molecule type" value="Genomic_DNA"/>
</dbReference>
<sequence length="1501" mass="169828">MSKLTDKHFIVAIGASAGGLEAIHEFFDHMPESTNISFVIIQHLSPDYKSLLVDLVSRHTHMKVFEAENEMVVQKNCIYVIPNNKVMTIRRSKLILAEKAHIKAPNTAIDTFLYTLAEEKGDKAIAIILSGTGTDGTRGIEAIKAQGGMVIVQEPGSARFDGMPNSAISSGNADLVLTPPAMPQAMFSYIKGQPLDLLNKEEVDDAQLEEIFNLIHHERGQDFHYYKTPTIIRRISRRMAQHSFTKLADYIGFLKENPEEVKQLGKDFLIGVTRFFRDTPAYEILEQKIVPAIVEGKKTGDTIKIWIAACSTGEEAYSVAILFDKHLQEKQLDVEVKIFATDMDESHIEIAARGKYPFSIEKDIQAATLSRYFIRDHSGYTIIPRLRKQIVFARHNIIKDPPFIKNDFASCRNMLIYMDAVLQQKVLSVLVFSLKQNGYLLLGASESVAGIKDAVTEISGKWKIYRKTGASRYNGNMLYQSLQQSPLQDNVKQQRSSRDVVKSRSGLADDFQAAMAEELDYAAFYIDSQYEIKETAGNFESLLSLPKKSLKLNLLKMLPQELSVTLNIAIKDAWRKESKVVLKHIKFRQKGKPMSLNAVIKPAGNDKPYTLVVLGIASHDDNGGQDVQLPQPDSSVLHGEYVADLEAELQETKLSLQMAVEGLETANEELQSSNEELLSANEELQSSNEELQSLNEELHTLNTEHQLKIKELIELNDDLNNYFRSSDIGQVFLDEALLIRKFNPASVRMINFIETDIGRPISHISTNIRYDDLVKDAHMVMAKGITVEKEVQLLNGKNLLIRMMPYLKQDGNRGGVIIAFVDVTAITDLNNIIRGIFNSSRNAIIAFKTVRDADHKIVDFVFHTANHATQEFLDQEQGDFIGKSFKKEAGILAAGGLYEKFVKVVQQDVSLHEDVYVADTNVWYEVTAVKMMDGLVATYADVSGKKQAEQKLRKNFNELITVKEHLKKLNADLENKVVERTRELSASEERFRLVSQATNDAIWDWDFVNNNVWWSDSFFAMFGYPEGNYTRAFWLNNIHPDEQAAVSKSVYAAINSSENQWSAEYRFRKADGEYAYILDRAYVLHDEFNTPYRMLGSMLDVTDLKIAEEELANNIARRKFMAESMPLVILTANADKEVEFVNSQFEVYTGIPSEAALQGRWMQCIHNEDLSALNREWDIGNITGGDFSLEIRLRLADGSYHWNLLSAKSRKDNHKRIEDWVITCTDIHEQKVVNEVLEQKVNQRTAELKKTNVELENSNNDLQQFASVASHDLQEPLRKIHMFSKLIRDRYAGELDDSAKDYLDRVLNASVRMRSLITDILNFSRLSASSYHFEATNLNTIIEAILDDLEITILEKNAAVNIIRPLPTIEVIPGQIRQVFQNLISNSLKFVHPGKQPVIDIDVCYIRDRSFNSVAIEKGPFCRITVKDNGIGFDEQFKNTIFTLFQRLHSKDKFEGSGIGLAITKKIIDKHKGLITADSFDGDGAIFTIILPVKQTEETQG</sequence>
<dbReference type="SMART" id="SM00086">
    <property type="entry name" value="PAC"/>
    <property type="match status" value="2"/>
</dbReference>
<dbReference type="Pfam" id="PF08447">
    <property type="entry name" value="PAS_3"/>
    <property type="match status" value="2"/>
</dbReference>
<evidence type="ECO:0000256" key="4">
    <source>
        <dbReference type="ARBA" id="ARBA00022679"/>
    </source>
</evidence>
<comment type="catalytic activity">
    <reaction evidence="1">
        <text>ATP + protein L-histidine = ADP + protein N-phospho-L-histidine.</text>
        <dbReference type="EC" id="2.7.13.3"/>
    </reaction>
</comment>
<feature type="active site" evidence="6">
    <location>
        <position position="135"/>
    </location>
</feature>
<dbReference type="PROSITE" id="PS50112">
    <property type="entry name" value="PAS"/>
    <property type="match status" value="1"/>
</dbReference>
<proteinExistence type="predicted"/>
<keyword evidence="6" id="KW-0378">Hydrolase</keyword>
<dbReference type="Pfam" id="PF01339">
    <property type="entry name" value="CheB_methylest"/>
    <property type="match status" value="1"/>
</dbReference>
<dbReference type="InterPro" id="IPR035965">
    <property type="entry name" value="PAS-like_dom_sf"/>
</dbReference>
<dbReference type="SUPFAM" id="SSF55874">
    <property type="entry name" value="ATPase domain of HSP90 chaperone/DNA topoisomerase II/histidine kinase"/>
    <property type="match status" value="1"/>
</dbReference>
<dbReference type="InterPro" id="IPR036097">
    <property type="entry name" value="HisK_dim/P_sf"/>
</dbReference>
<evidence type="ECO:0000259" key="9">
    <source>
        <dbReference type="PROSITE" id="PS50112"/>
    </source>
</evidence>
<dbReference type="Proteomes" id="UP000290545">
    <property type="component" value="Unassembled WGS sequence"/>
</dbReference>
<dbReference type="InterPro" id="IPR001610">
    <property type="entry name" value="PAC"/>
</dbReference>
<dbReference type="InterPro" id="IPR000780">
    <property type="entry name" value="CheR_MeTrfase"/>
</dbReference>
<evidence type="ECO:0000256" key="3">
    <source>
        <dbReference type="ARBA" id="ARBA00022603"/>
    </source>
</evidence>
<dbReference type="GO" id="GO:0000156">
    <property type="term" value="F:phosphorelay response regulator activity"/>
    <property type="evidence" value="ECO:0007669"/>
    <property type="project" value="InterPro"/>
</dbReference>
<dbReference type="InterPro" id="IPR050903">
    <property type="entry name" value="Bact_Chemotaxis_MeTrfase"/>
</dbReference>
<evidence type="ECO:0000256" key="1">
    <source>
        <dbReference type="ARBA" id="ARBA00000085"/>
    </source>
</evidence>
<evidence type="ECO:0000313" key="14">
    <source>
        <dbReference type="Proteomes" id="UP000290545"/>
    </source>
</evidence>
<keyword evidence="5" id="KW-0949">S-adenosyl-L-methionine</keyword>
<gene>
    <name evidence="13" type="ORF">ESB13_16880</name>
</gene>
<evidence type="ECO:0000256" key="7">
    <source>
        <dbReference type="SAM" id="Coils"/>
    </source>
</evidence>
<dbReference type="SMART" id="SM00387">
    <property type="entry name" value="HATPase_c"/>
    <property type="match status" value="1"/>
</dbReference>
<organism evidence="13 14">
    <name type="scientific">Filimonas effusa</name>
    <dbReference type="NCBI Taxonomy" id="2508721"/>
    <lineage>
        <taxon>Bacteria</taxon>
        <taxon>Pseudomonadati</taxon>
        <taxon>Bacteroidota</taxon>
        <taxon>Chitinophagia</taxon>
        <taxon>Chitinophagales</taxon>
        <taxon>Chitinophagaceae</taxon>
        <taxon>Filimonas</taxon>
    </lineage>
</organism>
<dbReference type="PROSITE" id="PS50113">
    <property type="entry name" value="PAC"/>
    <property type="match status" value="2"/>
</dbReference>
<evidence type="ECO:0000256" key="5">
    <source>
        <dbReference type="ARBA" id="ARBA00022691"/>
    </source>
</evidence>
<feature type="domain" description="Histidine kinase" evidence="8">
    <location>
        <begin position="1268"/>
        <end position="1495"/>
    </location>
</feature>
<dbReference type="Gene3D" id="3.40.50.180">
    <property type="entry name" value="Methylesterase CheB, C-terminal domain"/>
    <property type="match status" value="1"/>
</dbReference>
<keyword evidence="6" id="KW-0145">Chemotaxis</keyword>
<dbReference type="SUPFAM" id="SSF52738">
    <property type="entry name" value="Methylesterase CheB, C-terminal domain"/>
    <property type="match status" value="1"/>
</dbReference>
<keyword evidence="14" id="KW-1185">Reference proteome</keyword>
<feature type="domain" description="CheB-type methylesterase" evidence="11">
    <location>
        <begin position="4"/>
        <end position="193"/>
    </location>
</feature>
<dbReference type="PRINTS" id="PR00996">
    <property type="entry name" value="CHERMTFRASE"/>
</dbReference>
<dbReference type="SMART" id="SM00138">
    <property type="entry name" value="MeTrc"/>
    <property type="match status" value="1"/>
</dbReference>
<name>A0A4Q1D7M1_9BACT</name>
<dbReference type="PROSITE" id="PS50122">
    <property type="entry name" value="CHEB"/>
    <property type="match status" value="1"/>
</dbReference>
<dbReference type="SMART" id="SM00091">
    <property type="entry name" value="PAS"/>
    <property type="match status" value="3"/>
</dbReference>
<feature type="domain" description="PAS" evidence="9">
    <location>
        <begin position="987"/>
        <end position="1057"/>
    </location>
</feature>
<feature type="domain" description="PAC" evidence="10">
    <location>
        <begin position="1187"/>
        <end position="1239"/>
    </location>
</feature>
<dbReference type="PROSITE" id="PS50123">
    <property type="entry name" value="CHER"/>
    <property type="match status" value="1"/>
</dbReference>
<dbReference type="Pfam" id="PF01739">
    <property type="entry name" value="CheR"/>
    <property type="match status" value="1"/>
</dbReference>